<evidence type="ECO:0000256" key="2">
    <source>
        <dbReference type="ARBA" id="ARBA00005077"/>
    </source>
</evidence>
<feature type="binding site" evidence="11">
    <location>
        <position position="320"/>
    </location>
    <ligand>
        <name>L-glutamine</name>
        <dbReference type="ChEBI" id="CHEBI:58359"/>
    </ligand>
</feature>
<dbReference type="SUPFAM" id="SSF52021">
    <property type="entry name" value="Carbamoyl phosphate synthetase, small subunit N-terminal domain"/>
    <property type="match status" value="1"/>
</dbReference>
<keyword evidence="8 11" id="KW-0665">Pyrimidine biosynthesis</keyword>
<feature type="binding site" evidence="11">
    <location>
        <position position="323"/>
    </location>
    <ligand>
        <name>L-glutamine</name>
        <dbReference type="ChEBI" id="CHEBI:58359"/>
    </ligand>
</feature>
<evidence type="ECO:0000256" key="8">
    <source>
        <dbReference type="ARBA" id="ARBA00022975"/>
    </source>
</evidence>
<dbReference type="PRINTS" id="PR00096">
    <property type="entry name" value="GATASE"/>
</dbReference>
<comment type="pathway">
    <text evidence="2 11">Amino-acid biosynthesis; L-arginine biosynthesis; carbamoyl phosphate from bicarbonate: step 1/1.</text>
</comment>
<keyword evidence="7 11" id="KW-0315">Glutamine amidotransferase</keyword>
<dbReference type="InterPro" id="IPR029062">
    <property type="entry name" value="Class_I_gatase-like"/>
</dbReference>
<dbReference type="InterPro" id="IPR017926">
    <property type="entry name" value="GATASE"/>
</dbReference>
<feature type="region of interest" description="CPSase" evidence="11">
    <location>
        <begin position="1"/>
        <end position="192"/>
    </location>
</feature>
<feature type="binding site" evidence="11">
    <location>
        <position position="282"/>
    </location>
    <ligand>
        <name>L-glutamine</name>
        <dbReference type="ChEBI" id="CHEBI:58359"/>
    </ligand>
</feature>
<dbReference type="eggNOG" id="COG0505">
    <property type="taxonomic scope" value="Bacteria"/>
</dbReference>
<comment type="catalytic activity">
    <reaction evidence="10 11">
        <text>L-glutamine + H2O = L-glutamate + NH4(+)</text>
        <dbReference type="Rhea" id="RHEA:15889"/>
        <dbReference type="ChEBI" id="CHEBI:15377"/>
        <dbReference type="ChEBI" id="CHEBI:28938"/>
        <dbReference type="ChEBI" id="CHEBI:29985"/>
        <dbReference type="ChEBI" id="CHEBI:58359"/>
    </reaction>
</comment>
<reference evidence="13 14" key="1">
    <citation type="submission" date="2007-06" db="EMBL/GenBank/DDBJ databases">
        <authorList>
            <person name="Shimkets L."/>
            <person name="Ferriera S."/>
            <person name="Johnson J."/>
            <person name="Kravitz S."/>
            <person name="Beeson K."/>
            <person name="Sutton G."/>
            <person name="Rogers Y.-H."/>
            <person name="Friedman R."/>
            <person name="Frazier M."/>
            <person name="Venter J.C."/>
        </authorList>
    </citation>
    <scope>NUCLEOTIDE SEQUENCE [LARGE SCALE GENOMIC DNA]</scope>
    <source>
        <strain evidence="13 14">SIR-1</strain>
    </source>
</reference>
<keyword evidence="4 11" id="KW-0436">Ligase</keyword>
<dbReference type="InterPro" id="IPR036480">
    <property type="entry name" value="CarbP_synth_ssu_N_sf"/>
</dbReference>
<proteinExistence type="inferred from homology"/>
<dbReference type="SMART" id="SM01097">
    <property type="entry name" value="CPSase_sm_chain"/>
    <property type="match status" value="1"/>
</dbReference>
<dbReference type="OrthoDB" id="9804328at2"/>
<feature type="binding site" evidence="11">
    <location>
        <position position="246"/>
    </location>
    <ligand>
        <name>L-glutamine</name>
        <dbReference type="ChEBI" id="CHEBI:58359"/>
    </ligand>
</feature>
<dbReference type="GO" id="GO:0004359">
    <property type="term" value="F:glutaminase activity"/>
    <property type="evidence" value="ECO:0007669"/>
    <property type="project" value="RHEA"/>
</dbReference>
<feature type="active site" description="Nucleophile" evidence="11">
    <location>
        <position position="278"/>
    </location>
</feature>
<dbReference type="Pfam" id="PF00988">
    <property type="entry name" value="CPSase_sm_chain"/>
    <property type="match status" value="1"/>
</dbReference>
<comment type="caution">
    <text evidence="13">The sequence shown here is derived from an EMBL/GenBank/DDBJ whole genome shotgun (WGS) entry which is preliminary data.</text>
</comment>
<evidence type="ECO:0000256" key="4">
    <source>
        <dbReference type="ARBA" id="ARBA00022598"/>
    </source>
</evidence>
<keyword evidence="14" id="KW-1185">Reference proteome</keyword>
<accession>A6GEL8</accession>
<organism evidence="13 14">
    <name type="scientific">Plesiocystis pacifica SIR-1</name>
    <dbReference type="NCBI Taxonomy" id="391625"/>
    <lineage>
        <taxon>Bacteria</taxon>
        <taxon>Pseudomonadati</taxon>
        <taxon>Myxococcota</taxon>
        <taxon>Polyangia</taxon>
        <taxon>Nannocystales</taxon>
        <taxon>Nannocystaceae</taxon>
        <taxon>Plesiocystis</taxon>
    </lineage>
</organism>
<dbReference type="EC" id="6.3.5.5" evidence="11"/>
<name>A6GEL8_9BACT</name>
<comment type="function">
    <text evidence="11">Small subunit of the glutamine-dependent carbamoyl phosphate synthetase (CPSase). CPSase catalyzes the formation of carbamoyl phosphate from the ammonia moiety of glutamine, carbonate, and phosphate donated by ATP, constituting the first step of 2 biosynthetic pathways, one leading to arginine and/or urea and the other to pyrimidine nucleotides. The small subunit (glutamine amidotransferase) binds and cleaves glutamine to supply the large subunit with the substrate ammonia.</text>
</comment>
<feature type="binding site" evidence="11">
    <location>
        <position position="248"/>
    </location>
    <ligand>
        <name>L-glutamine</name>
        <dbReference type="ChEBI" id="CHEBI:58359"/>
    </ligand>
</feature>
<dbReference type="InterPro" id="IPR050472">
    <property type="entry name" value="Anth_synth/Amidotransfase"/>
</dbReference>
<comment type="similarity">
    <text evidence="3 11">Belongs to the CarA family.</text>
</comment>
<feature type="active site" evidence="11">
    <location>
        <position position="364"/>
    </location>
</feature>
<dbReference type="UniPathway" id="UPA00068">
    <property type="reaction ID" value="UER00171"/>
</dbReference>
<dbReference type="UniPathway" id="UPA00070">
    <property type="reaction ID" value="UER00115"/>
</dbReference>
<comment type="subunit">
    <text evidence="11">Composed of two chains; the small (or glutamine) chain promotes the hydrolysis of glutamine to ammonia, which is used by the large (or ammonia) chain to synthesize carbamoyl phosphate. Tetramer of heterodimers (alpha,beta)4.</text>
</comment>
<dbReference type="NCBIfam" id="TIGR01368">
    <property type="entry name" value="CPSaseIIsmall"/>
    <property type="match status" value="1"/>
</dbReference>
<dbReference type="GO" id="GO:0006541">
    <property type="term" value="P:glutamine metabolic process"/>
    <property type="evidence" value="ECO:0007669"/>
    <property type="project" value="InterPro"/>
</dbReference>
<evidence type="ECO:0000256" key="11">
    <source>
        <dbReference type="HAMAP-Rule" id="MF_01209"/>
    </source>
</evidence>
<dbReference type="RefSeq" id="WP_006975158.1">
    <property type="nucleotide sequence ID" value="NZ_ABCS01000084.1"/>
</dbReference>
<evidence type="ECO:0000256" key="5">
    <source>
        <dbReference type="ARBA" id="ARBA00022741"/>
    </source>
</evidence>
<dbReference type="SUPFAM" id="SSF52317">
    <property type="entry name" value="Class I glutamine amidotransferase-like"/>
    <property type="match status" value="1"/>
</dbReference>
<dbReference type="NCBIfam" id="NF009475">
    <property type="entry name" value="PRK12838.1"/>
    <property type="match status" value="1"/>
</dbReference>
<evidence type="ECO:0000313" key="13">
    <source>
        <dbReference type="EMBL" id="EDM75664.1"/>
    </source>
</evidence>
<evidence type="ECO:0000256" key="3">
    <source>
        <dbReference type="ARBA" id="ARBA00007800"/>
    </source>
</evidence>
<dbReference type="GO" id="GO:0006207">
    <property type="term" value="P:'de novo' pyrimidine nucleobase biosynthetic process"/>
    <property type="evidence" value="ECO:0007669"/>
    <property type="project" value="InterPro"/>
</dbReference>
<evidence type="ECO:0000256" key="7">
    <source>
        <dbReference type="ARBA" id="ARBA00022962"/>
    </source>
</evidence>
<keyword evidence="11" id="KW-0028">Amino-acid biosynthesis</keyword>
<dbReference type="Proteomes" id="UP000005801">
    <property type="component" value="Unassembled WGS sequence"/>
</dbReference>
<dbReference type="GO" id="GO:0004088">
    <property type="term" value="F:carbamoyl-phosphate synthase (glutamine-hydrolyzing) activity"/>
    <property type="evidence" value="ECO:0007669"/>
    <property type="project" value="UniProtKB-UniRule"/>
</dbReference>
<dbReference type="GO" id="GO:0005524">
    <property type="term" value="F:ATP binding"/>
    <property type="evidence" value="ECO:0007669"/>
    <property type="project" value="UniProtKB-UniRule"/>
</dbReference>
<dbReference type="Gene3D" id="3.50.30.20">
    <property type="entry name" value="Carbamoyl-phosphate synthase small subunit, N-terminal domain"/>
    <property type="match status" value="1"/>
</dbReference>
<comment type="pathway">
    <text evidence="1 11">Pyrimidine metabolism; UMP biosynthesis via de novo pathway; (S)-dihydroorotate from bicarbonate: step 1/3.</text>
</comment>
<comment type="catalytic activity">
    <reaction evidence="9 11">
        <text>hydrogencarbonate + L-glutamine + 2 ATP + H2O = carbamoyl phosphate + L-glutamate + 2 ADP + phosphate + 2 H(+)</text>
        <dbReference type="Rhea" id="RHEA:18633"/>
        <dbReference type="ChEBI" id="CHEBI:15377"/>
        <dbReference type="ChEBI" id="CHEBI:15378"/>
        <dbReference type="ChEBI" id="CHEBI:17544"/>
        <dbReference type="ChEBI" id="CHEBI:29985"/>
        <dbReference type="ChEBI" id="CHEBI:30616"/>
        <dbReference type="ChEBI" id="CHEBI:43474"/>
        <dbReference type="ChEBI" id="CHEBI:58228"/>
        <dbReference type="ChEBI" id="CHEBI:58359"/>
        <dbReference type="ChEBI" id="CHEBI:456216"/>
        <dbReference type="EC" id="6.3.5.5"/>
    </reaction>
</comment>
<keyword evidence="11" id="KW-0055">Arginine biosynthesis</keyword>
<dbReference type="AlphaFoldDB" id="A6GEL8"/>
<dbReference type="Gene3D" id="3.40.50.880">
    <property type="match status" value="1"/>
</dbReference>
<dbReference type="FunFam" id="3.50.30.20:FF:000001">
    <property type="entry name" value="Carbamoyl-phosphate synthase small chain"/>
    <property type="match status" value="1"/>
</dbReference>
<dbReference type="HAMAP" id="MF_01209">
    <property type="entry name" value="CPSase_S_chain"/>
    <property type="match status" value="1"/>
</dbReference>
<evidence type="ECO:0000256" key="9">
    <source>
        <dbReference type="ARBA" id="ARBA00048816"/>
    </source>
</evidence>
<dbReference type="InterPro" id="IPR006274">
    <property type="entry name" value="CarbamoylP_synth_ssu"/>
</dbReference>
<feature type="active site" evidence="11">
    <location>
        <position position="362"/>
    </location>
</feature>
<protein>
    <recommendedName>
        <fullName evidence="11">Carbamoyl phosphate synthase small chain</fullName>
        <ecNumber evidence="11">6.3.5.5</ecNumber>
    </recommendedName>
    <alternativeName>
        <fullName evidence="11">Carbamoyl phosphate synthetase glutamine chain</fullName>
    </alternativeName>
</protein>
<evidence type="ECO:0000256" key="6">
    <source>
        <dbReference type="ARBA" id="ARBA00022840"/>
    </source>
</evidence>
<dbReference type="InterPro" id="IPR002474">
    <property type="entry name" value="CarbamoylP_synth_ssu_N"/>
</dbReference>
<dbReference type="GO" id="GO:0006526">
    <property type="term" value="P:L-arginine biosynthetic process"/>
    <property type="evidence" value="ECO:0007669"/>
    <property type="project" value="UniProtKB-UniRule"/>
</dbReference>
<feature type="binding site" evidence="11">
    <location>
        <position position="279"/>
    </location>
    <ligand>
        <name>L-glutamine</name>
        <dbReference type="ChEBI" id="CHEBI:58359"/>
    </ligand>
</feature>
<evidence type="ECO:0000313" key="14">
    <source>
        <dbReference type="Proteomes" id="UP000005801"/>
    </source>
</evidence>
<dbReference type="PROSITE" id="PS51273">
    <property type="entry name" value="GATASE_TYPE_1"/>
    <property type="match status" value="1"/>
</dbReference>
<dbReference type="EMBL" id="ABCS01000084">
    <property type="protein sequence ID" value="EDM75664.1"/>
    <property type="molecule type" value="Genomic_DNA"/>
</dbReference>
<gene>
    <name evidence="11" type="primary">carA</name>
    <name evidence="13" type="ORF">PPSIR1_15710</name>
</gene>
<evidence type="ECO:0000259" key="12">
    <source>
        <dbReference type="SMART" id="SM01097"/>
    </source>
</evidence>
<evidence type="ECO:0000256" key="1">
    <source>
        <dbReference type="ARBA" id="ARBA00004812"/>
    </source>
</evidence>
<dbReference type="InterPro" id="IPR035686">
    <property type="entry name" value="CPSase_GATase1"/>
</dbReference>
<feature type="binding site" evidence="11">
    <location>
        <position position="52"/>
    </location>
    <ligand>
        <name>L-glutamine</name>
        <dbReference type="ChEBI" id="CHEBI:58359"/>
    </ligand>
</feature>
<evidence type="ECO:0000256" key="10">
    <source>
        <dbReference type="ARBA" id="ARBA00049285"/>
    </source>
</evidence>
<dbReference type="PRINTS" id="PR00099">
    <property type="entry name" value="CPSGATASE"/>
</dbReference>
<keyword evidence="6 11" id="KW-0067">ATP-binding</keyword>
<dbReference type="PANTHER" id="PTHR43418:SF7">
    <property type="entry name" value="CARBAMOYL-PHOSPHATE SYNTHASE SMALL CHAIN"/>
    <property type="match status" value="1"/>
</dbReference>
<dbReference type="STRING" id="391625.PPSIR1_15710"/>
<dbReference type="PANTHER" id="PTHR43418">
    <property type="entry name" value="MULTIFUNCTIONAL TRYPTOPHAN BIOSYNTHESIS PROTEIN-RELATED"/>
    <property type="match status" value="1"/>
</dbReference>
<feature type="domain" description="Carbamoyl-phosphate synthase small subunit N-terminal" evidence="12">
    <location>
        <begin position="8"/>
        <end position="138"/>
    </location>
</feature>
<dbReference type="GO" id="GO:0044205">
    <property type="term" value="P:'de novo' UMP biosynthetic process"/>
    <property type="evidence" value="ECO:0007669"/>
    <property type="project" value="UniProtKB-UniRule"/>
</dbReference>
<sequence length="398" mass="42284">MVDPRYHGPALLVLADGRVFRGQGFGARGTVVGEVVFNTALYGYQEIVSDPSYAGQIVCLTAAEVGNVGTNARDDESDKAAAVGLVIRSLSPVVSNYRSEASLGEYLARRGVLGIAEVDTRALTRHLREHGAQMAVISTEIEDVDALREQAAAAPSMAGRNLVDGVTTKARYTWTESSWRAPSAEGLSGAEPPPADLRVVAYDFGIKRNILCKLRDQGIETTVVPASTPVAEVLAEEPDGVFLSNGPGDPAAVEAVIAQLRELVADDRSKDLPIFGICLGHQLLCLALGGQTYKLKFGHHGGNHPVRDERDGSIAITSQNHGFAVDVDSLGEGAALTHLNLFDKTVAGLELTGRPVFGVQYHPEASPGPHDSDALFQRFAAQIREFRGRPAPSEASAD</sequence>
<dbReference type="CDD" id="cd01744">
    <property type="entry name" value="GATase1_CPSase"/>
    <property type="match status" value="1"/>
</dbReference>
<keyword evidence="5 11" id="KW-0547">Nucleotide-binding</keyword>
<feature type="binding site" evidence="11">
    <location>
        <position position="322"/>
    </location>
    <ligand>
        <name>L-glutamine</name>
        <dbReference type="ChEBI" id="CHEBI:58359"/>
    </ligand>
</feature>
<dbReference type="Pfam" id="PF00117">
    <property type="entry name" value="GATase"/>
    <property type="match status" value="1"/>
</dbReference>